<feature type="non-terminal residue" evidence="1">
    <location>
        <position position="34"/>
    </location>
</feature>
<evidence type="ECO:0000313" key="1">
    <source>
        <dbReference type="EMBL" id="GAG30532.1"/>
    </source>
</evidence>
<organism evidence="1">
    <name type="scientific">marine sediment metagenome</name>
    <dbReference type="NCBI Taxonomy" id="412755"/>
    <lineage>
        <taxon>unclassified sequences</taxon>
        <taxon>metagenomes</taxon>
        <taxon>ecological metagenomes</taxon>
    </lineage>
</organism>
<comment type="caution">
    <text evidence="1">The sequence shown here is derived from an EMBL/GenBank/DDBJ whole genome shotgun (WGS) entry which is preliminary data.</text>
</comment>
<name>X0X581_9ZZZZ</name>
<accession>X0X581</accession>
<reference evidence="1" key="1">
    <citation type="journal article" date="2014" name="Front. Microbiol.">
        <title>High frequency of phylogenetically diverse reductive dehalogenase-homologous genes in deep subseafloor sedimentary metagenomes.</title>
        <authorList>
            <person name="Kawai M."/>
            <person name="Futagami T."/>
            <person name="Toyoda A."/>
            <person name="Takaki Y."/>
            <person name="Nishi S."/>
            <person name="Hori S."/>
            <person name="Arai W."/>
            <person name="Tsubouchi T."/>
            <person name="Morono Y."/>
            <person name="Uchiyama I."/>
            <person name="Ito T."/>
            <person name="Fujiyama A."/>
            <person name="Inagaki F."/>
            <person name="Takami H."/>
        </authorList>
    </citation>
    <scope>NUCLEOTIDE SEQUENCE</scope>
    <source>
        <strain evidence="1">Expedition CK06-06</strain>
    </source>
</reference>
<dbReference type="EMBL" id="BARS01042595">
    <property type="protein sequence ID" value="GAG30532.1"/>
    <property type="molecule type" value="Genomic_DNA"/>
</dbReference>
<proteinExistence type="predicted"/>
<gene>
    <name evidence="1" type="ORF">S01H1_64613</name>
</gene>
<protein>
    <submittedName>
        <fullName evidence="1">Uncharacterized protein</fullName>
    </submittedName>
</protein>
<sequence length="34" mass="3949">MIDILGIETPNNKKEVEKLVTEPMDKKNEFDTVE</sequence>
<dbReference type="AlphaFoldDB" id="X0X581"/>